<feature type="domain" description="DUF7768" evidence="1">
    <location>
        <begin position="36"/>
        <end position="134"/>
    </location>
</feature>
<sequence>MNLYNAEGYIDLTAYEALSHIEREERRAKKAAAYRPLVYICSPYSHGCINDNIENARRYSRFAVDTHYVPIAPHLLFPQFMDDSLGEDRQTAMFMNLVLLSKCAQLWVFGSVRSEGMQQEIKWAKRRHMTIRHFTEELEEIE</sequence>
<dbReference type="EMBL" id="AWVF01000105">
    <property type="protein sequence ID" value="ERJ96727.1"/>
    <property type="molecule type" value="Genomic_DNA"/>
</dbReference>
<dbReference type="HOGENOM" id="CLU_128088_0_0_9"/>
<dbReference type="Gene3D" id="3.40.50.10400">
    <property type="entry name" value="Hypothetical protein PA1492"/>
    <property type="match status" value="1"/>
</dbReference>
<evidence type="ECO:0000259" key="1">
    <source>
        <dbReference type="Pfam" id="PF24963"/>
    </source>
</evidence>
<evidence type="ECO:0000313" key="3">
    <source>
        <dbReference type="Proteomes" id="UP000016662"/>
    </source>
</evidence>
<dbReference type="Pfam" id="PF24963">
    <property type="entry name" value="DUF7768"/>
    <property type="match status" value="1"/>
</dbReference>
<organism evidence="2 3">
    <name type="scientific">Ruminococcus callidus ATCC 27760</name>
    <dbReference type="NCBI Taxonomy" id="411473"/>
    <lineage>
        <taxon>Bacteria</taxon>
        <taxon>Bacillati</taxon>
        <taxon>Bacillota</taxon>
        <taxon>Clostridia</taxon>
        <taxon>Eubacteriales</taxon>
        <taxon>Oscillospiraceae</taxon>
        <taxon>Ruminococcus</taxon>
    </lineage>
</organism>
<evidence type="ECO:0000313" key="2">
    <source>
        <dbReference type="EMBL" id="ERJ96727.1"/>
    </source>
</evidence>
<keyword evidence="3" id="KW-1185">Reference proteome</keyword>
<protein>
    <recommendedName>
        <fullName evidence="1">DUF7768 domain-containing protein</fullName>
    </recommendedName>
</protein>
<comment type="caution">
    <text evidence="2">The sequence shown here is derived from an EMBL/GenBank/DDBJ whole genome shotgun (WGS) entry which is preliminary data.</text>
</comment>
<name>U2KWR3_9FIRM</name>
<dbReference type="PATRIC" id="fig|411473.3.peg.739"/>
<accession>U2KWR3</accession>
<dbReference type="RefSeq" id="WP_021682366.1">
    <property type="nucleotide sequence ID" value="NZ_KI260415.1"/>
</dbReference>
<dbReference type="Proteomes" id="UP000016662">
    <property type="component" value="Unassembled WGS sequence"/>
</dbReference>
<dbReference type="InterPro" id="IPR056670">
    <property type="entry name" value="DUF7768"/>
</dbReference>
<proteinExistence type="predicted"/>
<dbReference type="OrthoDB" id="9807423at2"/>
<reference evidence="2 3" key="1">
    <citation type="submission" date="2013-07" db="EMBL/GenBank/DDBJ databases">
        <authorList>
            <person name="Weinstock G."/>
            <person name="Sodergren E."/>
            <person name="Wylie T."/>
            <person name="Fulton L."/>
            <person name="Fulton R."/>
            <person name="Fronick C."/>
            <person name="O'Laughlin M."/>
            <person name="Godfrey J."/>
            <person name="Miner T."/>
            <person name="Herter B."/>
            <person name="Appelbaum E."/>
            <person name="Cordes M."/>
            <person name="Lek S."/>
            <person name="Wollam A."/>
            <person name="Pepin K.H."/>
            <person name="Palsikar V.B."/>
            <person name="Mitreva M."/>
            <person name="Wilson R.K."/>
        </authorList>
    </citation>
    <scope>NUCLEOTIDE SEQUENCE [LARGE SCALE GENOMIC DNA]</scope>
    <source>
        <strain evidence="2 3">ATCC 27760</strain>
    </source>
</reference>
<dbReference type="eggNOG" id="ENOG5031NJV">
    <property type="taxonomic scope" value="Bacteria"/>
</dbReference>
<dbReference type="STRING" id="411473.RUMCAL_00902"/>
<gene>
    <name evidence="2" type="ORF">RUMCAL_00902</name>
</gene>
<dbReference type="AlphaFoldDB" id="U2KWR3"/>